<name>A0ABU0QCZ2_STRAH</name>
<dbReference type="InterPro" id="IPR018958">
    <property type="entry name" value="Knr4/Smi1-like_dom"/>
</dbReference>
<dbReference type="SMART" id="SM00860">
    <property type="entry name" value="SMI1_KNR4"/>
    <property type="match status" value="1"/>
</dbReference>
<dbReference type="EMBL" id="JAUSYA010000001">
    <property type="protein sequence ID" value="MDQ0688529.1"/>
    <property type="molecule type" value="Genomic_DNA"/>
</dbReference>
<dbReference type="InterPro" id="IPR037883">
    <property type="entry name" value="Knr4/Smi1-like_sf"/>
</dbReference>
<evidence type="ECO:0000313" key="3">
    <source>
        <dbReference type="Proteomes" id="UP001243364"/>
    </source>
</evidence>
<sequence length="515" mass="55520">MPTRGDRAESRTGPYAVTPIHGLRVRLLPLRAALPPVTPGVSRPAYGLRMATQKPPGQSIRDFATWQPVLRLLRAAKADKAGAEPMRVAGRIGRSGWSLALPHPVPPPGRALQTEDIQDELDAVERVQTAMTEVGVDDVSFSAKIEPTGTTVLRLLGPSPAVEPGIGNPHPGALILIEDSLPEPWRRLPDPTHEARPASSADPELLERTLRERLPDAIGATEGEIAAAEARLGVCLPEELKVLYRVTRARWEDWGDDYAASDRVFGAVRCELSSVDDLYIAEASTRHCRWEHAAKEAVVTRPDAAVQGVVGSPGWIVFGGNGGGDQLAVDLTPGPRGHTGQIILLSHEESVGAELLADSLTDWVLDRETHERRDRREEPPLVAHVNHASIRSVREAAHPGLEVLSIGVWDGAPFSLAPVIGLPRLRTLAAYAGTLADPLEIAELTSLEFLELSPRDWRVLLDAGAVPRSLSAASIKAYGDHDPLPIVAIANEILALWDRPQIIQTVLEGNLGPLA</sequence>
<evidence type="ECO:0000313" key="2">
    <source>
        <dbReference type="EMBL" id="MDQ0688529.1"/>
    </source>
</evidence>
<protein>
    <submittedName>
        <fullName evidence="2">Cell wall assembly regulator SMI1</fullName>
    </submittedName>
</protein>
<reference evidence="2 3" key="1">
    <citation type="submission" date="2023-07" db="EMBL/GenBank/DDBJ databases">
        <title>Comparative genomics of wheat-associated soil bacteria to identify genetic determinants of phenazine resistance.</title>
        <authorList>
            <person name="Mouncey N."/>
        </authorList>
    </citation>
    <scope>NUCLEOTIDE SEQUENCE [LARGE SCALE GENOMIC DNA]</scope>
    <source>
        <strain evidence="2 3">W4I19-2</strain>
    </source>
</reference>
<feature type="domain" description="Knr4/Smi1-like" evidence="1">
    <location>
        <begin position="219"/>
        <end position="366"/>
    </location>
</feature>
<dbReference type="Pfam" id="PF09346">
    <property type="entry name" value="SMI1_KNR4"/>
    <property type="match status" value="1"/>
</dbReference>
<gene>
    <name evidence="2" type="ORF">QFZ56_007492</name>
</gene>
<organism evidence="2 3">
    <name type="scientific">Streptomyces achromogenes</name>
    <dbReference type="NCBI Taxonomy" id="67255"/>
    <lineage>
        <taxon>Bacteria</taxon>
        <taxon>Bacillati</taxon>
        <taxon>Actinomycetota</taxon>
        <taxon>Actinomycetes</taxon>
        <taxon>Kitasatosporales</taxon>
        <taxon>Streptomycetaceae</taxon>
        <taxon>Streptomyces</taxon>
    </lineage>
</organism>
<proteinExistence type="predicted"/>
<accession>A0ABU0QCZ2</accession>
<dbReference type="SUPFAM" id="SSF160631">
    <property type="entry name" value="SMI1/KNR4-like"/>
    <property type="match status" value="1"/>
</dbReference>
<comment type="caution">
    <text evidence="2">The sequence shown here is derived from an EMBL/GenBank/DDBJ whole genome shotgun (WGS) entry which is preliminary data.</text>
</comment>
<dbReference type="Gene3D" id="3.40.1580.10">
    <property type="entry name" value="SMI1/KNR4-like"/>
    <property type="match status" value="1"/>
</dbReference>
<evidence type="ECO:0000259" key="1">
    <source>
        <dbReference type="SMART" id="SM00860"/>
    </source>
</evidence>
<dbReference type="Proteomes" id="UP001243364">
    <property type="component" value="Unassembled WGS sequence"/>
</dbReference>
<keyword evidence="3" id="KW-1185">Reference proteome</keyword>